<protein>
    <submittedName>
        <fullName evidence="3">Uncharacterized protein</fullName>
    </submittedName>
</protein>
<dbReference type="EMBL" id="BMFC01000001">
    <property type="protein sequence ID" value="GGB91272.1"/>
    <property type="molecule type" value="Genomic_DNA"/>
</dbReference>
<reference evidence="4" key="1">
    <citation type="journal article" date="2019" name="Int. J. Syst. Evol. Microbiol.">
        <title>The Global Catalogue of Microorganisms (GCM) 10K type strain sequencing project: providing services to taxonomists for standard genome sequencing and annotation.</title>
        <authorList>
            <consortium name="The Broad Institute Genomics Platform"/>
            <consortium name="The Broad Institute Genome Sequencing Center for Infectious Disease"/>
            <person name="Wu L."/>
            <person name="Ma J."/>
        </authorList>
    </citation>
    <scope>NUCLEOTIDE SEQUENCE [LARGE SCALE GENOMIC DNA]</scope>
    <source>
        <strain evidence="4">CGMCC 1.12478</strain>
    </source>
</reference>
<sequence length="50" mass="5747">MTIEFFLPLLALMTMLAFIIFALVSKKRTEEKIKDPEAQKSRLAKDAPNH</sequence>
<evidence type="ECO:0000256" key="1">
    <source>
        <dbReference type="SAM" id="MobiDB-lite"/>
    </source>
</evidence>
<proteinExistence type="predicted"/>
<gene>
    <name evidence="3" type="ORF">GCM10011363_04810</name>
</gene>
<evidence type="ECO:0000313" key="4">
    <source>
        <dbReference type="Proteomes" id="UP000645462"/>
    </source>
</evidence>
<keyword evidence="2" id="KW-0812">Transmembrane</keyword>
<evidence type="ECO:0000313" key="3">
    <source>
        <dbReference type="EMBL" id="GGB91272.1"/>
    </source>
</evidence>
<dbReference type="Proteomes" id="UP000645462">
    <property type="component" value="Unassembled WGS sequence"/>
</dbReference>
<evidence type="ECO:0000256" key="2">
    <source>
        <dbReference type="SAM" id="Phobius"/>
    </source>
</evidence>
<organism evidence="3 4">
    <name type="scientific">Marivita lacus</name>
    <dbReference type="NCBI Taxonomy" id="1323742"/>
    <lineage>
        <taxon>Bacteria</taxon>
        <taxon>Pseudomonadati</taxon>
        <taxon>Pseudomonadota</taxon>
        <taxon>Alphaproteobacteria</taxon>
        <taxon>Rhodobacterales</taxon>
        <taxon>Roseobacteraceae</taxon>
        <taxon>Marivita</taxon>
    </lineage>
</organism>
<name>A0ABQ1KB09_9RHOB</name>
<keyword evidence="2" id="KW-1133">Transmembrane helix</keyword>
<accession>A0ABQ1KB09</accession>
<feature type="region of interest" description="Disordered" evidence="1">
    <location>
        <begin position="29"/>
        <end position="50"/>
    </location>
</feature>
<keyword evidence="4" id="KW-1185">Reference proteome</keyword>
<dbReference type="RefSeq" id="WP_188480350.1">
    <property type="nucleotide sequence ID" value="NZ_BMFC01000001.1"/>
</dbReference>
<keyword evidence="2" id="KW-0472">Membrane</keyword>
<feature type="transmembrane region" description="Helical" evidence="2">
    <location>
        <begin position="6"/>
        <end position="24"/>
    </location>
</feature>
<comment type="caution">
    <text evidence="3">The sequence shown here is derived from an EMBL/GenBank/DDBJ whole genome shotgun (WGS) entry which is preliminary data.</text>
</comment>